<evidence type="ECO:0000313" key="2">
    <source>
        <dbReference type="EnsemblPlants" id="KQK88704"/>
    </source>
</evidence>
<accession>K4AH26</accession>
<feature type="compositionally biased region" description="Basic and acidic residues" evidence="1">
    <location>
        <begin position="56"/>
        <end position="68"/>
    </location>
</feature>
<dbReference type="Proteomes" id="UP000004995">
    <property type="component" value="Unassembled WGS sequence"/>
</dbReference>
<dbReference type="FunCoup" id="K4AH26">
    <property type="interactions" value="304"/>
</dbReference>
<evidence type="ECO:0000313" key="3">
    <source>
        <dbReference type="Proteomes" id="UP000004995"/>
    </source>
</evidence>
<reference evidence="3" key="1">
    <citation type="journal article" date="2012" name="Nat. Biotechnol.">
        <title>Reference genome sequence of the model plant Setaria.</title>
        <authorList>
            <person name="Bennetzen J.L."/>
            <person name="Schmutz J."/>
            <person name="Wang H."/>
            <person name="Percifield R."/>
            <person name="Hawkins J."/>
            <person name="Pontaroli A.C."/>
            <person name="Estep M."/>
            <person name="Feng L."/>
            <person name="Vaughn J.N."/>
            <person name="Grimwood J."/>
            <person name="Jenkins J."/>
            <person name="Barry K."/>
            <person name="Lindquist E."/>
            <person name="Hellsten U."/>
            <person name="Deshpande S."/>
            <person name="Wang X."/>
            <person name="Wu X."/>
            <person name="Mitros T."/>
            <person name="Triplett J."/>
            <person name="Yang X."/>
            <person name="Ye C.Y."/>
            <person name="Mauro-Herrera M."/>
            <person name="Wang L."/>
            <person name="Li P."/>
            <person name="Sharma M."/>
            <person name="Sharma R."/>
            <person name="Ronald P.C."/>
            <person name="Panaud O."/>
            <person name="Kellogg E.A."/>
            <person name="Brutnell T.P."/>
            <person name="Doust A.N."/>
            <person name="Tuskan G.A."/>
            <person name="Rokhsar D."/>
            <person name="Devos K.M."/>
        </authorList>
    </citation>
    <scope>NUCLEOTIDE SEQUENCE [LARGE SCALE GENOMIC DNA]</scope>
    <source>
        <strain evidence="3">cv. Yugu1</strain>
    </source>
</reference>
<reference evidence="2" key="2">
    <citation type="submission" date="2018-08" db="UniProtKB">
        <authorList>
            <consortium name="EnsemblPlants"/>
        </authorList>
    </citation>
    <scope>IDENTIFICATION</scope>
    <source>
        <strain evidence="2">Yugu1</strain>
    </source>
</reference>
<dbReference type="AlphaFoldDB" id="K4AH26"/>
<proteinExistence type="predicted"/>
<sequence>MAKRPSPSPSLSRRWHLAPVLLPRRRPPITAPCRLPPPARFSSKISKYSEKSSSIPRRERPDGVRADHFAAAPHSDHHRRRGPLHRLPLAECPTKKHPPLP</sequence>
<dbReference type="InParanoid" id="K4AH26"/>
<feature type="region of interest" description="Disordered" evidence="1">
    <location>
        <begin position="26"/>
        <end position="101"/>
    </location>
</feature>
<dbReference type="EnsemblPlants" id="KQK88704">
    <property type="protein sequence ID" value="KQK88704"/>
    <property type="gene ID" value="SETIT_038183mg"/>
</dbReference>
<protein>
    <submittedName>
        <fullName evidence="2">Uncharacterized protein</fullName>
    </submittedName>
</protein>
<dbReference type="EMBL" id="AGNK02005561">
    <property type="status" value="NOT_ANNOTATED_CDS"/>
    <property type="molecule type" value="Genomic_DNA"/>
</dbReference>
<feature type="compositionally biased region" description="Low complexity" evidence="1">
    <location>
        <begin position="42"/>
        <end position="54"/>
    </location>
</feature>
<dbReference type="HOGENOM" id="CLU_2296581_0_0_1"/>
<dbReference type="Gramene" id="KQK88704">
    <property type="protein sequence ID" value="KQK88704"/>
    <property type="gene ID" value="SETIT_038183mg"/>
</dbReference>
<keyword evidence="3" id="KW-1185">Reference proteome</keyword>
<evidence type="ECO:0000256" key="1">
    <source>
        <dbReference type="SAM" id="MobiDB-lite"/>
    </source>
</evidence>
<name>K4AH26_SETIT</name>
<organism evidence="2 3">
    <name type="scientific">Setaria italica</name>
    <name type="common">Foxtail millet</name>
    <name type="synonym">Panicum italicum</name>
    <dbReference type="NCBI Taxonomy" id="4555"/>
    <lineage>
        <taxon>Eukaryota</taxon>
        <taxon>Viridiplantae</taxon>
        <taxon>Streptophyta</taxon>
        <taxon>Embryophyta</taxon>
        <taxon>Tracheophyta</taxon>
        <taxon>Spermatophyta</taxon>
        <taxon>Magnoliopsida</taxon>
        <taxon>Liliopsida</taxon>
        <taxon>Poales</taxon>
        <taxon>Poaceae</taxon>
        <taxon>PACMAD clade</taxon>
        <taxon>Panicoideae</taxon>
        <taxon>Panicodae</taxon>
        <taxon>Paniceae</taxon>
        <taxon>Cenchrinae</taxon>
        <taxon>Setaria</taxon>
    </lineage>
</organism>